<protein>
    <submittedName>
        <fullName evidence="2">Uncharacterized protein</fullName>
    </submittedName>
</protein>
<keyword evidence="3" id="KW-1185">Reference proteome</keyword>
<reference evidence="2 3" key="1">
    <citation type="submission" date="2015-03" db="EMBL/GenBank/DDBJ databases">
        <title>Draft genome sequence of Luteibacter yeojuensis strain SU11.</title>
        <authorList>
            <person name="Sulaiman J."/>
            <person name="Priya K."/>
            <person name="Chan K.-G."/>
        </authorList>
    </citation>
    <scope>NUCLEOTIDE SEQUENCE [LARGE SCALE GENOMIC DNA]</scope>
    <source>
        <strain evidence="2 3">SU11</strain>
    </source>
</reference>
<organism evidence="2 3">
    <name type="scientific">Luteibacter yeojuensis</name>
    <dbReference type="NCBI Taxonomy" id="345309"/>
    <lineage>
        <taxon>Bacteria</taxon>
        <taxon>Pseudomonadati</taxon>
        <taxon>Pseudomonadota</taxon>
        <taxon>Gammaproteobacteria</taxon>
        <taxon>Lysobacterales</taxon>
        <taxon>Rhodanobacteraceae</taxon>
        <taxon>Luteibacter</taxon>
    </lineage>
</organism>
<keyword evidence="1" id="KW-1133">Transmembrane helix</keyword>
<dbReference type="PATRIC" id="fig|345309.4.peg.311"/>
<gene>
    <name evidence="2" type="ORF">VI08_05755</name>
</gene>
<dbReference type="EMBL" id="JZRB01000011">
    <property type="protein sequence ID" value="KJV36189.1"/>
    <property type="molecule type" value="Genomic_DNA"/>
</dbReference>
<keyword evidence="1" id="KW-0812">Transmembrane</keyword>
<evidence type="ECO:0000313" key="2">
    <source>
        <dbReference type="EMBL" id="KJV36189.1"/>
    </source>
</evidence>
<feature type="transmembrane region" description="Helical" evidence="1">
    <location>
        <begin position="12"/>
        <end position="31"/>
    </location>
</feature>
<feature type="transmembrane region" description="Helical" evidence="1">
    <location>
        <begin position="37"/>
        <end position="55"/>
    </location>
</feature>
<dbReference type="AlphaFoldDB" id="A0A0F3L1G3"/>
<dbReference type="RefSeq" id="WP_045828608.1">
    <property type="nucleotide sequence ID" value="NZ_JZRB01000011.1"/>
</dbReference>
<evidence type="ECO:0000313" key="3">
    <source>
        <dbReference type="Proteomes" id="UP000033651"/>
    </source>
</evidence>
<keyword evidence="1" id="KW-0472">Membrane</keyword>
<sequence>MDIVHGATRLDMRFATLIGFFCGFSIYGMVVGDLMHLRIYPLGFAVGAFAGIALARQGMGRLQRGRVRQVVRARGR</sequence>
<comment type="caution">
    <text evidence="2">The sequence shown here is derived from an EMBL/GenBank/DDBJ whole genome shotgun (WGS) entry which is preliminary data.</text>
</comment>
<evidence type="ECO:0000256" key="1">
    <source>
        <dbReference type="SAM" id="Phobius"/>
    </source>
</evidence>
<proteinExistence type="predicted"/>
<accession>A0A0F3L1G3</accession>
<name>A0A0F3L1G3_9GAMM</name>
<dbReference type="Proteomes" id="UP000033651">
    <property type="component" value="Unassembled WGS sequence"/>
</dbReference>